<reference evidence="3" key="1">
    <citation type="submission" date="2018-05" db="EMBL/GenBank/DDBJ databases">
        <authorList>
            <person name="Lanie J.A."/>
            <person name="Ng W.-L."/>
            <person name="Kazmierczak K.M."/>
            <person name="Andrzejewski T.M."/>
            <person name="Davidsen T.M."/>
            <person name="Wayne K.J."/>
            <person name="Tettelin H."/>
            <person name="Glass J.I."/>
            <person name="Rusch D."/>
            <person name="Podicherti R."/>
            <person name="Tsui H.-C.T."/>
            <person name="Winkler M.E."/>
        </authorList>
    </citation>
    <scope>NUCLEOTIDE SEQUENCE</scope>
</reference>
<dbReference type="InterPro" id="IPR039383">
    <property type="entry name" value="FHIT"/>
</dbReference>
<dbReference type="GO" id="GO:0000166">
    <property type="term" value="F:nucleotide binding"/>
    <property type="evidence" value="ECO:0007669"/>
    <property type="project" value="UniProtKB-KW"/>
</dbReference>
<keyword evidence="1" id="KW-0547">Nucleotide-binding</keyword>
<evidence type="ECO:0000256" key="1">
    <source>
        <dbReference type="ARBA" id="ARBA00022741"/>
    </source>
</evidence>
<dbReference type="InterPro" id="IPR036265">
    <property type="entry name" value="HIT-like_sf"/>
</dbReference>
<dbReference type="Pfam" id="PF01230">
    <property type="entry name" value="HIT"/>
    <property type="match status" value="1"/>
</dbReference>
<gene>
    <name evidence="3" type="ORF">METZ01_LOCUS50258</name>
</gene>
<feature type="non-terminal residue" evidence="3">
    <location>
        <position position="1"/>
    </location>
</feature>
<dbReference type="Gene3D" id="3.30.428.10">
    <property type="entry name" value="HIT-like"/>
    <property type="match status" value="1"/>
</dbReference>
<name>A0A381S1S8_9ZZZZ</name>
<dbReference type="InterPro" id="IPR052908">
    <property type="entry name" value="AP-4-A_phosphorylase"/>
</dbReference>
<dbReference type="InterPro" id="IPR011146">
    <property type="entry name" value="HIT-like"/>
</dbReference>
<dbReference type="CDD" id="cd01275">
    <property type="entry name" value="FHIT"/>
    <property type="match status" value="1"/>
</dbReference>
<dbReference type="AlphaFoldDB" id="A0A381S1S8"/>
<dbReference type="PROSITE" id="PS51084">
    <property type="entry name" value="HIT_2"/>
    <property type="match status" value="1"/>
</dbReference>
<dbReference type="EMBL" id="UINC01002507">
    <property type="protein sequence ID" value="SUZ97404.1"/>
    <property type="molecule type" value="Genomic_DNA"/>
</dbReference>
<evidence type="ECO:0000259" key="2">
    <source>
        <dbReference type="PROSITE" id="PS51084"/>
    </source>
</evidence>
<feature type="domain" description="HIT" evidence="2">
    <location>
        <begin position="14"/>
        <end position="123"/>
    </location>
</feature>
<protein>
    <recommendedName>
        <fullName evidence="2">HIT domain-containing protein</fullName>
    </recommendedName>
</protein>
<evidence type="ECO:0000313" key="3">
    <source>
        <dbReference type="EMBL" id="SUZ97404.1"/>
    </source>
</evidence>
<dbReference type="PANTHER" id="PTHR42997:SF1">
    <property type="entry name" value="AP-4-A PHOSPHORYLASE"/>
    <property type="match status" value="1"/>
</dbReference>
<dbReference type="GO" id="GO:0003824">
    <property type="term" value="F:catalytic activity"/>
    <property type="evidence" value="ECO:0007669"/>
    <property type="project" value="InterPro"/>
</dbReference>
<dbReference type="PANTHER" id="PTHR42997">
    <property type="entry name" value="HIT FAMILY HYDROLASE"/>
    <property type="match status" value="1"/>
</dbReference>
<accession>A0A381S1S8</accession>
<dbReference type="SUPFAM" id="SSF54197">
    <property type="entry name" value="HIT-like"/>
    <property type="match status" value="1"/>
</dbReference>
<proteinExistence type="predicted"/>
<sequence>VTGAAAGKSGDDCVFCLARLLEGQESLVVTLGTTCFVVLNRYPYNNGHLMVVPNRHIGTLAEATPKELTELMSLTRRAEMVLTTAYQPHGMNVGMNLGRSAGAGVPGHLHMHLVPRWEGDTNFMTVVGSTRVVPEELPQTLAKLTPIFERLAEEV</sequence>
<organism evidence="3">
    <name type="scientific">marine metagenome</name>
    <dbReference type="NCBI Taxonomy" id="408172"/>
    <lineage>
        <taxon>unclassified sequences</taxon>
        <taxon>metagenomes</taxon>
        <taxon>ecological metagenomes</taxon>
    </lineage>
</organism>